<evidence type="ECO:0000313" key="3">
    <source>
        <dbReference type="Proteomes" id="UP000325313"/>
    </source>
</evidence>
<dbReference type="Proteomes" id="UP000325313">
    <property type="component" value="Unassembled WGS sequence"/>
</dbReference>
<protein>
    <submittedName>
        <fullName evidence="2">Uncharacterized protein</fullName>
    </submittedName>
</protein>
<proteinExistence type="predicted"/>
<evidence type="ECO:0000256" key="1">
    <source>
        <dbReference type="SAM" id="MobiDB-lite"/>
    </source>
</evidence>
<feature type="compositionally biased region" description="Low complexity" evidence="1">
    <location>
        <begin position="16"/>
        <end position="25"/>
    </location>
</feature>
<accession>A0A5B0QM58</accession>
<dbReference type="EMBL" id="VDEP01000273">
    <property type="protein sequence ID" value="KAA1114075.1"/>
    <property type="molecule type" value="Genomic_DNA"/>
</dbReference>
<feature type="region of interest" description="Disordered" evidence="1">
    <location>
        <begin position="1"/>
        <end position="52"/>
    </location>
</feature>
<name>A0A5B0QM58_PUCGR</name>
<reference evidence="2 3" key="1">
    <citation type="submission" date="2019-05" db="EMBL/GenBank/DDBJ databases">
        <title>Emergence of the Ug99 lineage of the wheat stem rust pathogen through somatic hybridization.</title>
        <authorList>
            <person name="Li F."/>
            <person name="Upadhyaya N.M."/>
            <person name="Sperschneider J."/>
            <person name="Matny O."/>
            <person name="Nguyen-Phuc H."/>
            <person name="Mago R."/>
            <person name="Raley C."/>
            <person name="Miller M.E."/>
            <person name="Silverstein K.A.T."/>
            <person name="Henningsen E."/>
            <person name="Hirsch C.D."/>
            <person name="Visser B."/>
            <person name="Pretorius Z.A."/>
            <person name="Steffenson B.J."/>
            <person name="Schwessinger B."/>
            <person name="Dodds P.N."/>
            <person name="Figueroa M."/>
        </authorList>
    </citation>
    <scope>NUCLEOTIDE SEQUENCE [LARGE SCALE GENOMIC DNA]</scope>
    <source>
        <strain evidence="2 3">Ug99</strain>
    </source>
</reference>
<organism evidence="2 3">
    <name type="scientific">Puccinia graminis f. sp. tritici</name>
    <dbReference type="NCBI Taxonomy" id="56615"/>
    <lineage>
        <taxon>Eukaryota</taxon>
        <taxon>Fungi</taxon>
        <taxon>Dikarya</taxon>
        <taxon>Basidiomycota</taxon>
        <taxon>Pucciniomycotina</taxon>
        <taxon>Pucciniomycetes</taxon>
        <taxon>Pucciniales</taxon>
        <taxon>Pucciniaceae</taxon>
        <taxon>Puccinia</taxon>
    </lineage>
</organism>
<sequence>MTVRVAPPGPADRTFGLGFRSTSSSSRRRDRPGGAGTTGPGQAEPKLHTRPFPRRAVTSLSPLHVLSLEILAGGQRQKQPQCPRGVTSRSARITKPFRKRHRKEQISLSID</sequence>
<comment type="caution">
    <text evidence="2">The sequence shown here is derived from an EMBL/GenBank/DDBJ whole genome shotgun (WGS) entry which is preliminary data.</text>
</comment>
<feature type="region of interest" description="Disordered" evidence="1">
    <location>
        <begin position="72"/>
        <end position="111"/>
    </location>
</feature>
<dbReference type="AlphaFoldDB" id="A0A5B0QM58"/>
<gene>
    <name evidence="2" type="ORF">PGTUg99_016843</name>
</gene>
<evidence type="ECO:0000313" key="2">
    <source>
        <dbReference type="EMBL" id="KAA1114075.1"/>
    </source>
</evidence>